<dbReference type="KEGG" id="mbr:MONBRDRAFT_36302"/>
<organism evidence="2 3">
    <name type="scientific">Monosiga brevicollis</name>
    <name type="common">Choanoflagellate</name>
    <dbReference type="NCBI Taxonomy" id="81824"/>
    <lineage>
        <taxon>Eukaryota</taxon>
        <taxon>Choanoflagellata</taxon>
        <taxon>Craspedida</taxon>
        <taxon>Salpingoecidae</taxon>
        <taxon>Monosiga</taxon>
    </lineage>
</organism>
<dbReference type="Proteomes" id="UP000001357">
    <property type="component" value="Unassembled WGS sequence"/>
</dbReference>
<proteinExistence type="predicted"/>
<gene>
    <name evidence="2" type="ORF">MONBRDRAFT_36302</name>
</gene>
<feature type="region of interest" description="Disordered" evidence="1">
    <location>
        <begin position="228"/>
        <end position="257"/>
    </location>
</feature>
<evidence type="ECO:0000256" key="1">
    <source>
        <dbReference type="SAM" id="MobiDB-lite"/>
    </source>
</evidence>
<dbReference type="AlphaFoldDB" id="A9UUS2"/>
<feature type="region of interest" description="Disordered" evidence="1">
    <location>
        <begin position="67"/>
        <end position="87"/>
    </location>
</feature>
<dbReference type="RefSeq" id="XP_001744252.1">
    <property type="nucleotide sequence ID" value="XM_001744200.1"/>
</dbReference>
<keyword evidence="3" id="KW-1185">Reference proteome</keyword>
<reference evidence="2 3" key="1">
    <citation type="journal article" date="2008" name="Nature">
        <title>The genome of the choanoflagellate Monosiga brevicollis and the origin of metazoans.</title>
        <authorList>
            <consortium name="JGI Sequencing"/>
            <person name="King N."/>
            <person name="Westbrook M.J."/>
            <person name="Young S.L."/>
            <person name="Kuo A."/>
            <person name="Abedin M."/>
            <person name="Chapman J."/>
            <person name="Fairclough S."/>
            <person name="Hellsten U."/>
            <person name="Isogai Y."/>
            <person name="Letunic I."/>
            <person name="Marr M."/>
            <person name="Pincus D."/>
            <person name="Putnam N."/>
            <person name="Rokas A."/>
            <person name="Wright K.J."/>
            <person name="Zuzow R."/>
            <person name="Dirks W."/>
            <person name="Good M."/>
            <person name="Goodstein D."/>
            <person name="Lemons D."/>
            <person name="Li W."/>
            <person name="Lyons J.B."/>
            <person name="Morris A."/>
            <person name="Nichols S."/>
            <person name="Richter D.J."/>
            <person name="Salamov A."/>
            <person name="Bork P."/>
            <person name="Lim W.A."/>
            <person name="Manning G."/>
            <person name="Miller W.T."/>
            <person name="McGinnis W."/>
            <person name="Shapiro H."/>
            <person name="Tjian R."/>
            <person name="Grigoriev I.V."/>
            <person name="Rokhsar D."/>
        </authorList>
    </citation>
    <scope>NUCLEOTIDE SEQUENCE [LARGE SCALE GENOMIC DNA]</scope>
    <source>
        <strain evidence="3">MX1 / ATCC 50154</strain>
    </source>
</reference>
<evidence type="ECO:0000313" key="3">
    <source>
        <dbReference type="Proteomes" id="UP000001357"/>
    </source>
</evidence>
<sequence>MPRLAPAIRRVSPRLWSRPAVETNGRPAARRWLSSGDLAMLKTSRHVFSRRDTGLSPLLHLLSFEDEVSKSKDPPPEAGPLLQAASRQDEDVSLKDLVHEIVGDNIDRQTALQVHCRRAAGQSWFGSGMGVASAHTILAWLAEWQGEVSAAAEHAHEGFKALALDLGPRSTPEGLEYHRDLAAAMRLNVNPDDEVETDLHEIFLADAGAHMAHALLLQVIDQAPVPQPVASAAARRSSPPSPPSSPPSGSTSTPGVNDEQQLLDLLCGRAHLDLSSPSRTPSVNSHSSVASWAEEQVAPLSNLLLRALLLLGSLTKHPMECRAQYLQAQLDFALAAALLGSPRTFVHAAAQALFVARELDDNHALSPALRIASCQIGHVLLAWTAEQMDPGTARSGPMTETLLDLAHWTALAHSQSLVTWNQILFLDHGRFAVPPSKLLANRVRLLSLASQRPFAAAPHVDLDSQDMQVLELGLQVWPTFHESRISRWGLTPDNALHFPRVSPRAKMEVEASFRPLVAPLPRTSTRQGATSPAKPLARSSCAFEQGEAWFWLALVASGRHHLRGCLQAVADRLALYGPCLPAVQEARALAVAVTQGQTASTGGSSGSSNLPVASPVHLPNVLKRRRHVDLPLLQEACDAAHATAFTSRNLIHRQKLDLQLLEYATLLDVSPTVLVNLWMLHLYVQHHLYPLLHDPKAIPPVVRAHNEAVFQAMFTMTMQVLTAGGQVSLKDLLYGDSMGFSVEQAQLVCWFYENNGAVLPRLNSNDQTLSSQRDLVLHGLKLFRGAVLEAQANSATREALSWLFGRR</sequence>
<dbReference type="InParanoid" id="A9UUS2"/>
<dbReference type="EMBL" id="CH991546">
    <property type="protein sequence ID" value="EDQ90955.1"/>
    <property type="molecule type" value="Genomic_DNA"/>
</dbReference>
<evidence type="ECO:0000313" key="2">
    <source>
        <dbReference type="EMBL" id="EDQ90955.1"/>
    </source>
</evidence>
<name>A9UUS2_MONBE</name>
<feature type="compositionally biased region" description="Low complexity" evidence="1">
    <location>
        <begin position="228"/>
        <end position="238"/>
    </location>
</feature>
<dbReference type="GeneID" id="5889599"/>
<protein>
    <submittedName>
        <fullName evidence="2">Uncharacterized protein</fullName>
    </submittedName>
</protein>
<accession>A9UUS2</accession>